<feature type="transmembrane region" description="Helical" evidence="6">
    <location>
        <begin position="114"/>
        <end position="138"/>
    </location>
</feature>
<feature type="transmembrane region" description="Helical" evidence="6">
    <location>
        <begin position="337"/>
        <end position="358"/>
    </location>
</feature>
<reference evidence="16 17" key="2">
    <citation type="journal article" date="2015" name="Genome Announc.">
        <title>Complete Genome Sequences of Evolved Arsenate-Resistant Metallosphaera sedula Strains.</title>
        <authorList>
            <person name="Ai C."/>
            <person name="McCarthy S."/>
            <person name="Schackwitz W."/>
            <person name="Martin J."/>
            <person name="Lipzen A."/>
            <person name="Blum P."/>
        </authorList>
    </citation>
    <scope>NUCLEOTIDE SEQUENCE [LARGE SCALE GENOMIC DNA]</scope>
    <source>
        <strain evidence="11 17">ARS120-1</strain>
        <strain evidence="12 16">ARS120-2</strain>
        <strain evidence="9 19">ARS50-1</strain>
        <strain evidence="10 18">ARS50-2</strain>
    </source>
</reference>
<dbReference type="Proteomes" id="UP000062398">
    <property type="component" value="Chromosome"/>
</dbReference>
<dbReference type="InterPro" id="IPR011701">
    <property type="entry name" value="MFS"/>
</dbReference>
<dbReference type="EMBL" id="CP008822">
    <property type="protein sequence ID" value="AIM26571.1"/>
    <property type="molecule type" value="Genomic_DNA"/>
</dbReference>
<dbReference type="EMBL" id="CP012173">
    <property type="protein sequence ID" value="AKV75796.1"/>
    <property type="molecule type" value="Genomic_DNA"/>
</dbReference>
<evidence type="ECO:0000313" key="10">
    <source>
        <dbReference type="EMBL" id="AKV75796.1"/>
    </source>
</evidence>
<evidence type="ECO:0000256" key="6">
    <source>
        <dbReference type="SAM" id="Phobius"/>
    </source>
</evidence>
<evidence type="ECO:0000256" key="5">
    <source>
        <dbReference type="ARBA" id="ARBA00023136"/>
    </source>
</evidence>
<dbReference type="EMBL" id="CP012172">
    <property type="protein sequence ID" value="AKV73554.1"/>
    <property type="molecule type" value="Genomic_DNA"/>
</dbReference>
<feature type="transmembrane region" description="Helical" evidence="6">
    <location>
        <begin position="280"/>
        <end position="301"/>
    </location>
</feature>
<sequence>MSNQPLRSISSSKRIVRLLPILFYLYLVNFLDRVNISYAISAGMFKDLGVPKSSADLIASIASSLFFVAYAIPQVFSNLGISRIGVRKVFALAFTAWGIITILTGFVQNVPEVYLLRFLLGLAEAPFYAGVIFYLSVWFLRDERGFANSLFNAAIPVSGIIGGLIAGSFFSVFGDDPGWRYLFVAEGVLALVSVAVIWLLLTDFPKDAKWLSEGEKEELLSKIKVEKEEKQKLVSHASWRRALGDRDVLLLVLIYFLGVTSLYGYTIWLPSIIKSFGVSASTASYLTVIPYLVASISLIFISRYSDRAGVRKSLALAIFLVAGIGLSLSAFTLKTPVISFLFFVISAIGIYSFIPVFWTIPTEFLSEESAAASIGLINALGNLGGIAGPIIVGFLESLTGVFTAGVYSLALFDILAGLVVLLVRKSR</sequence>
<dbReference type="EMBL" id="CP012176">
    <property type="protein sequence ID" value="AKV82535.1"/>
    <property type="molecule type" value="Genomic_DNA"/>
</dbReference>
<dbReference type="Proteomes" id="UP000068832">
    <property type="component" value="Chromosome"/>
</dbReference>
<feature type="transmembrane region" description="Helical" evidence="6">
    <location>
        <begin position="150"/>
        <end position="173"/>
    </location>
</feature>
<feature type="transmembrane region" description="Helical" evidence="6">
    <location>
        <begin position="248"/>
        <end position="268"/>
    </location>
</feature>
<keyword evidence="4 6" id="KW-1133">Transmembrane helix</keyword>
<comment type="subcellular location">
    <subcellularLocation>
        <location evidence="1">Membrane</location>
        <topology evidence="1">Multi-pass membrane protein</topology>
    </subcellularLocation>
</comment>
<evidence type="ECO:0000313" key="19">
    <source>
        <dbReference type="Proteomes" id="UP000068832"/>
    </source>
</evidence>
<evidence type="ECO:0000313" key="12">
    <source>
        <dbReference type="EMBL" id="AKV80289.1"/>
    </source>
</evidence>
<dbReference type="Proteomes" id="UP000062475">
    <property type="component" value="Chromosome"/>
</dbReference>
<gene>
    <name evidence="8" type="ORF">HA72_0407</name>
    <name evidence="9" type="ORF">MsedA_0420</name>
    <name evidence="10" type="ORF">MsedB_0420</name>
    <name evidence="11" type="ORF">MsedC_0419</name>
    <name evidence="12" type="ORF">MsedD_0420</name>
    <name evidence="13" type="ORF">MsedE_0420</name>
</gene>
<dbReference type="OMA" id="DPRWRFE"/>
<dbReference type="AlphaFoldDB" id="A0A088E2Q1"/>
<dbReference type="SUPFAM" id="SSF103473">
    <property type="entry name" value="MFS general substrate transporter"/>
    <property type="match status" value="1"/>
</dbReference>
<dbReference type="GeneID" id="91754854"/>
<proteinExistence type="predicted"/>
<dbReference type="EMBL" id="CP012174">
    <property type="protein sequence ID" value="AKV78044.1"/>
    <property type="molecule type" value="Genomic_DNA"/>
</dbReference>
<dbReference type="Gene3D" id="1.20.1250.20">
    <property type="entry name" value="MFS general substrate transporter like domains"/>
    <property type="match status" value="2"/>
</dbReference>
<keyword evidence="2" id="KW-0813">Transport</keyword>
<dbReference type="Pfam" id="PF07690">
    <property type="entry name" value="MFS_1"/>
    <property type="match status" value="1"/>
</dbReference>
<dbReference type="RefSeq" id="WP_012020372.1">
    <property type="nucleotide sequence ID" value="NZ_AP019770.1"/>
</dbReference>
<feature type="transmembrane region" description="Helical" evidence="6">
    <location>
        <begin position="21"/>
        <end position="45"/>
    </location>
</feature>
<evidence type="ECO:0000313" key="18">
    <source>
        <dbReference type="Proteomes" id="UP000062475"/>
    </source>
</evidence>
<feature type="domain" description="Major facilitator superfamily (MFS) profile" evidence="7">
    <location>
        <begin position="18"/>
        <end position="427"/>
    </location>
</feature>
<dbReference type="PANTHER" id="PTHR43791:SF36">
    <property type="entry name" value="TRANSPORTER, PUTATIVE (AFU_ORTHOLOGUE AFUA_6G08340)-RELATED"/>
    <property type="match status" value="1"/>
</dbReference>
<evidence type="ECO:0000256" key="2">
    <source>
        <dbReference type="ARBA" id="ARBA00022448"/>
    </source>
</evidence>
<evidence type="ECO:0000256" key="1">
    <source>
        <dbReference type="ARBA" id="ARBA00004141"/>
    </source>
</evidence>
<protein>
    <submittedName>
        <fullName evidence="9">MFS transporter</fullName>
    </submittedName>
    <submittedName>
        <fullName evidence="8">Major facilitator superfamily MFS_1</fullName>
    </submittedName>
</protein>
<organism evidence="8 14">
    <name type="scientific">Metallosphaera sedula</name>
    <dbReference type="NCBI Taxonomy" id="43687"/>
    <lineage>
        <taxon>Archaea</taxon>
        <taxon>Thermoproteota</taxon>
        <taxon>Thermoprotei</taxon>
        <taxon>Sulfolobales</taxon>
        <taxon>Sulfolobaceae</taxon>
        <taxon>Metallosphaera</taxon>
    </lineage>
</organism>
<feature type="transmembrane region" description="Helical" evidence="6">
    <location>
        <begin position="313"/>
        <end position="331"/>
    </location>
</feature>
<reference evidence="8 14" key="1">
    <citation type="journal article" date="2014" name="J. Bacteriol.">
        <title>Role of an Archaeal PitA Transporter in the Copper and Arsenic Resistance of Metallosphaera sedula, an Extreme Thermoacidophile.</title>
        <authorList>
            <person name="McCarthy S."/>
            <person name="Ai C."/>
            <person name="Wheaton G."/>
            <person name="Tevatia R."/>
            <person name="Eckrich V."/>
            <person name="Kelly R."/>
            <person name="Blum P."/>
        </authorList>
    </citation>
    <scope>NUCLEOTIDE SEQUENCE [LARGE SCALE GENOMIC DNA]</scope>
    <source>
        <strain evidence="8 14">CuR1</strain>
    </source>
</reference>
<evidence type="ECO:0000313" key="14">
    <source>
        <dbReference type="Proteomes" id="UP000029084"/>
    </source>
</evidence>
<dbReference type="Proteomes" id="UP000061362">
    <property type="component" value="Chromosome"/>
</dbReference>
<feature type="transmembrane region" description="Helical" evidence="6">
    <location>
        <begin position="89"/>
        <end position="108"/>
    </location>
</feature>
<dbReference type="InterPro" id="IPR020846">
    <property type="entry name" value="MFS_dom"/>
</dbReference>
<keyword evidence="3 6" id="KW-0812">Transmembrane</keyword>
<evidence type="ECO:0000313" key="16">
    <source>
        <dbReference type="Proteomes" id="UP000061362"/>
    </source>
</evidence>
<dbReference type="PROSITE" id="PS50850">
    <property type="entry name" value="MFS"/>
    <property type="match status" value="1"/>
</dbReference>
<dbReference type="Proteomes" id="UP000029084">
    <property type="component" value="Chromosome"/>
</dbReference>
<evidence type="ECO:0000313" key="15">
    <source>
        <dbReference type="Proteomes" id="UP000056255"/>
    </source>
</evidence>
<dbReference type="GO" id="GO:0022857">
    <property type="term" value="F:transmembrane transporter activity"/>
    <property type="evidence" value="ECO:0007669"/>
    <property type="project" value="InterPro"/>
</dbReference>
<feature type="transmembrane region" description="Helical" evidence="6">
    <location>
        <begin position="401"/>
        <end position="423"/>
    </location>
</feature>
<feature type="transmembrane region" description="Helical" evidence="6">
    <location>
        <begin position="370"/>
        <end position="395"/>
    </location>
</feature>
<feature type="transmembrane region" description="Helical" evidence="6">
    <location>
        <begin position="179"/>
        <end position="201"/>
    </location>
</feature>
<evidence type="ECO:0000259" key="7">
    <source>
        <dbReference type="PROSITE" id="PS50850"/>
    </source>
</evidence>
<evidence type="ECO:0000313" key="13">
    <source>
        <dbReference type="EMBL" id="AKV82535.1"/>
    </source>
</evidence>
<dbReference type="InterPro" id="IPR036259">
    <property type="entry name" value="MFS_trans_sf"/>
</dbReference>
<dbReference type="EMBL" id="CP012175">
    <property type="protein sequence ID" value="AKV80289.1"/>
    <property type="molecule type" value="Genomic_DNA"/>
</dbReference>
<evidence type="ECO:0000256" key="4">
    <source>
        <dbReference type="ARBA" id="ARBA00022989"/>
    </source>
</evidence>
<dbReference type="CDD" id="cd17319">
    <property type="entry name" value="MFS_ExuT_GudP_like"/>
    <property type="match status" value="1"/>
</dbReference>
<dbReference type="OrthoDB" id="117970at2157"/>
<name>A0A088E2Q1_9CREN</name>
<evidence type="ECO:0000256" key="3">
    <source>
        <dbReference type="ARBA" id="ARBA00022692"/>
    </source>
</evidence>
<dbReference type="PANTHER" id="PTHR43791">
    <property type="entry name" value="PERMEASE-RELATED"/>
    <property type="match status" value="1"/>
</dbReference>
<evidence type="ECO:0000313" key="17">
    <source>
        <dbReference type="Proteomes" id="UP000062398"/>
    </source>
</evidence>
<feature type="transmembrane region" description="Helical" evidence="6">
    <location>
        <begin position="57"/>
        <end position="77"/>
    </location>
</feature>
<keyword evidence="5 6" id="KW-0472">Membrane</keyword>
<accession>A0A088E2Q1</accession>
<dbReference type="Proteomes" id="UP000056255">
    <property type="component" value="Chromosome"/>
</dbReference>
<evidence type="ECO:0000313" key="9">
    <source>
        <dbReference type="EMBL" id="AKV73554.1"/>
    </source>
</evidence>
<evidence type="ECO:0000313" key="8">
    <source>
        <dbReference type="EMBL" id="AIM26571.1"/>
    </source>
</evidence>
<reference evidence="13 15" key="3">
    <citation type="submission" date="2015-07" db="EMBL/GenBank/DDBJ databases">
        <title>Physiological, transcriptional responses and genome re-sequencing of acid resistant extremely thermoacidophilic Metallosphaera sedula SARC-M1.</title>
        <authorList>
            <person name="Ai C."/>
            <person name="McCarthy S."/>
            <person name="Eckrich V."/>
            <person name="Rudrappa D."/>
            <person name="Qiu G."/>
            <person name="Blum P."/>
        </authorList>
    </citation>
    <scope>NUCLEOTIDE SEQUENCE [LARGE SCALE GENOMIC DNA]</scope>
    <source>
        <strain evidence="13 15">SARC-M1</strain>
    </source>
</reference>
<evidence type="ECO:0000313" key="11">
    <source>
        <dbReference type="EMBL" id="AKV78044.1"/>
    </source>
</evidence>
<dbReference type="PATRIC" id="fig|43687.5.peg.418"/>
<dbReference type="GO" id="GO:0016020">
    <property type="term" value="C:membrane"/>
    <property type="evidence" value="ECO:0007669"/>
    <property type="project" value="UniProtKB-SubCell"/>
</dbReference>